<dbReference type="GO" id="GO:0003677">
    <property type="term" value="F:DNA binding"/>
    <property type="evidence" value="ECO:0007669"/>
    <property type="project" value="UniProtKB-KW"/>
</dbReference>
<protein>
    <recommendedName>
        <fullName evidence="2">Replication protein A OB domain-containing protein</fullName>
    </recommendedName>
</protein>
<dbReference type="OrthoDB" id="7862263at2759"/>
<dbReference type="InterPro" id="IPR031657">
    <property type="entry name" value="REPA_OB_2"/>
</dbReference>
<accession>A0A232EK15</accession>
<gene>
    <name evidence="3" type="ORF">TSAR_001763</name>
</gene>
<feature type="domain" description="Replication protein A OB" evidence="2">
    <location>
        <begin position="10"/>
        <end position="84"/>
    </location>
</feature>
<dbReference type="AlphaFoldDB" id="A0A232EK15"/>
<dbReference type="Pfam" id="PF16900">
    <property type="entry name" value="REPA_OB_2"/>
    <property type="match status" value="1"/>
</dbReference>
<dbReference type="SUPFAM" id="SSF50249">
    <property type="entry name" value="Nucleic acid-binding proteins"/>
    <property type="match status" value="2"/>
</dbReference>
<dbReference type="Gene3D" id="2.40.50.140">
    <property type="entry name" value="Nucleic acid-binding proteins"/>
    <property type="match status" value="2"/>
</dbReference>
<sequence length="140" mass="15869">MEPYLQWIALTDIVDIIRNIGEVENIKDDTFVKREVTLKDDLKNELTIVLWNKNAKSFNGNVNDVMSIKAGKVVEYKGIKKVSLTIVLWNKNAKSFNGNVNDVMSIKAGKVVEYKGIKKVSVLSITILKFNDKSIPEVKR</sequence>
<evidence type="ECO:0000313" key="3">
    <source>
        <dbReference type="EMBL" id="OXU18699.1"/>
    </source>
</evidence>
<reference evidence="3 4" key="1">
    <citation type="journal article" date="2017" name="Curr. Biol.">
        <title>The Evolution of Venom by Co-option of Single-Copy Genes.</title>
        <authorList>
            <person name="Martinson E.O."/>
            <person name="Mrinalini"/>
            <person name="Kelkar Y.D."/>
            <person name="Chang C.H."/>
            <person name="Werren J.H."/>
        </authorList>
    </citation>
    <scope>NUCLEOTIDE SEQUENCE [LARGE SCALE GENOMIC DNA]</scope>
    <source>
        <strain evidence="3 4">Alberta</strain>
        <tissue evidence="3">Whole body</tissue>
    </source>
</reference>
<evidence type="ECO:0000259" key="2">
    <source>
        <dbReference type="Pfam" id="PF16900"/>
    </source>
</evidence>
<evidence type="ECO:0000256" key="1">
    <source>
        <dbReference type="ARBA" id="ARBA00023125"/>
    </source>
</evidence>
<keyword evidence="1" id="KW-0238">DNA-binding</keyword>
<name>A0A232EK15_9HYME</name>
<dbReference type="EMBL" id="NNAY01003895">
    <property type="protein sequence ID" value="OXU18699.1"/>
    <property type="molecule type" value="Genomic_DNA"/>
</dbReference>
<comment type="caution">
    <text evidence="3">The sequence shown here is derived from an EMBL/GenBank/DDBJ whole genome shotgun (WGS) entry which is preliminary data.</text>
</comment>
<evidence type="ECO:0000313" key="4">
    <source>
        <dbReference type="Proteomes" id="UP000215335"/>
    </source>
</evidence>
<dbReference type="InterPro" id="IPR012340">
    <property type="entry name" value="NA-bd_OB-fold"/>
</dbReference>
<dbReference type="Proteomes" id="UP000215335">
    <property type="component" value="Unassembled WGS sequence"/>
</dbReference>
<keyword evidence="4" id="KW-1185">Reference proteome</keyword>
<organism evidence="3 4">
    <name type="scientific">Trichomalopsis sarcophagae</name>
    <dbReference type="NCBI Taxonomy" id="543379"/>
    <lineage>
        <taxon>Eukaryota</taxon>
        <taxon>Metazoa</taxon>
        <taxon>Ecdysozoa</taxon>
        <taxon>Arthropoda</taxon>
        <taxon>Hexapoda</taxon>
        <taxon>Insecta</taxon>
        <taxon>Pterygota</taxon>
        <taxon>Neoptera</taxon>
        <taxon>Endopterygota</taxon>
        <taxon>Hymenoptera</taxon>
        <taxon>Apocrita</taxon>
        <taxon>Proctotrupomorpha</taxon>
        <taxon>Chalcidoidea</taxon>
        <taxon>Pteromalidae</taxon>
        <taxon>Pteromalinae</taxon>
        <taxon>Trichomalopsis</taxon>
    </lineage>
</organism>
<proteinExistence type="predicted"/>